<organism evidence="2 3">
    <name type="scientific">Bacillus thuringiensis subsp. jegathesan</name>
    <dbReference type="NCBI Taxonomy" id="56955"/>
    <lineage>
        <taxon>Bacteria</taxon>
        <taxon>Bacillati</taxon>
        <taxon>Bacillota</taxon>
        <taxon>Bacilli</taxon>
        <taxon>Bacillales</taxon>
        <taxon>Bacillaceae</taxon>
        <taxon>Bacillus</taxon>
        <taxon>Bacillus cereus group</taxon>
    </lineage>
</organism>
<protein>
    <recommendedName>
        <fullName evidence="1">HNH nuclease domain-containing protein</fullName>
    </recommendedName>
</protein>
<dbReference type="RefSeq" id="WP_074554452.1">
    <property type="nucleotide sequence ID" value="NZ_MOOS01000150.1"/>
</dbReference>
<accession>A0A9X6M0R4</accession>
<dbReference type="InterPro" id="IPR003615">
    <property type="entry name" value="HNH_nuc"/>
</dbReference>
<evidence type="ECO:0000313" key="2">
    <source>
        <dbReference type="EMBL" id="OUB63498.1"/>
    </source>
</evidence>
<evidence type="ECO:0000313" key="3">
    <source>
        <dbReference type="Proteomes" id="UP000194853"/>
    </source>
</evidence>
<dbReference type="CDD" id="cd00085">
    <property type="entry name" value="HNHc"/>
    <property type="match status" value="1"/>
</dbReference>
<dbReference type="Pfam" id="PF01844">
    <property type="entry name" value="HNH"/>
    <property type="match status" value="1"/>
</dbReference>
<dbReference type="GO" id="GO:0003676">
    <property type="term" value="F:nucleic acid binding"/>
    <property type="evidence" value="ECO:0007669"/>
    <property type="project" value="InterPro"/>
</dbReference>
<dbReference type="SMART" id="SM00507">
    <property type="entry name" value="HNHc"/>
    <property type="match status" value="1"/>
</dbReference>
<name>A0A9X6M0R4_BACTJ</name>
<dbReference type="Gene3D" id="1.10.30.50">
    <property type="match status" value="1"/>
</dbReference>
<gene>
    <name evidence="2" type="ORF">BK750_19925</name>
</gene>
<feature type="domain" description="HNH nuclease" evidence="1">
    <location>
        <begin position="198"/>
        <end position="250"/>
    </location>
</feature>
<dbReference type="GO" id="GO:0008270">
    <property type="term" value="F:zinc ion binding"/>
    <property type="evidence" value="ECO:0007669"/>
    <property type="project" value="InterPro"/>
</dbReference>
<dbReference type="InterPro" id="IPR002711">
    <property type="entry name" value="HNH"/>
</dbReference>
<dbReference type="Proteomes" id="UP000194853">
    <property type="component" value="Unassembled WGS sequence"/>
</dbReference>
<dbReference type="AlphaFoldDB" id="A0A9X6M0R4"/>
<comment type="caution">
    <text evidence="2">The sequence shown here is derived from an EMBL/GenBank/DDBJ whole genome shotgun (WGS) entry which is preliminary data.</text>
</comment>
<proteinExistence type="predicted"/>
<sequence length="283" mass="34211">MENKQCITCKSYKSLSNFSKSKVEKDGLKKYCKKCASEANKRYRDKHKEKVLESNREWYRKSKRNKDNRTAEALVKGQKKCSYCSKMKDITDFYTRGNGGFYGECKSCHNLKVKKYTDKNREEVLNRKRTYNNKNRIRIKNYNHNYYLLNKEDVTKRLREWKEKNPEKYRESVNISNNRRRTLLKELPNTFTRNDWIRCKDFFRNDEGYILCAYCNKKLKRATQDHFIPVSKYGSYSSDNILPVCPSCNSSKYNNDFDEWFQKQDFYSEDIIKKIHEYFQSVK</sequence>
<reference evidence="2 3" key="1">
    <citation type="submission" date="2016-10" db="EMBL/GenBank/DDBJ databases">
        <title>Comparative genomics of Bacillus thuringiensis reveals a path to pathogens against multiple invertebrate hosts.</title>
        <authorList>
            <person name="Zheng J."/>
            <person name="Gao Q."/>
            <person name="Liu H."/>
            <person name="Peng D."/>
            <person name="Ruan L."/>
            <person name="Sun M."/>
        </authorList>
    </citation>
    <scope>NUCLEOTIDE SEQUENCE [LARGE SCALE GENOMIC DNA]</scope>
    <source>
        <strain evidence="2">BGSC 4CF1</strain>
    </source>
</reference>
<dbReference type="EMBL" id="MOOS01000150">
    <property type="protein sequence ID" value="OUB63498.1"/>
    <property type="molecule type" value="Genomic_DNA"/>
</dbReference>
<evidence type="ECO:0000259" key="1">
    <source>
        <dbReference type="SMART" id="SM00507"/>
    </source>
</evidence>
<dbReference type="GO" id="GO:0004519">
    <property type="term" value="F:endonuclease activity"/>
    <property type="evidence" value="ECO:0007669"/>
    <property type="project" value="InterPro"/>
</dbReference>